<evidence type="ECO:0000256" key="12">
    <source>
        <dbReference type="ARBA" id="ARBA00023015"/>
    </source>
</evidence>
<dbReference type="PANTHER" id="PTHR12963">
    <property type="entry name" value="THYROID RECEPTOR INTERACTING PROTEIN RELATED"/>
    <property type="match status" value="1"/>
</dbReference>
<evidence type="ECO:0000256" key="20">
    <source>
        <dbReference type="SAM" id="MobiDB-lite"/>
    </source>
</evidence>
<dbReference type="GO" id="GO:0005829">
    <property type="term" value="C:cytosol"/>
    <property type="evidence" value="ECO:0007669"/>
    <property type="project" value="UniProtKB-SubCell"/>
</dbReference>
<proteinExistence type="predicted"/>
<dbReference type="AlphaFoldDB" id="A0AAJ7WQW4"/>
<reference evidence="23" key="1">
    <citation type="submission" date="2025-08" db="UniProtKB">
        <authorList>
            <consortium name="RefSeq"/>
        </authorList>
    </citation>
    <scope>IDENTIFICATION</scope>
    <source>
        <tissue evidence="23">Sperm</tissue>
    </source>
</reference>
<keyword evidence="13" id="KW-0804">Transcription</keyword>
<dbReference type="Proteomes" id="UP001318040">
    <property type="component" value="Chromosome 1"/>
</dbReference>
<evidence type="ECO:0000313" key="22">
    <source>
        <dbReference type="Proteomes" id="UP001318040"/>
    </source>
</evidence>
<keyword evidence="8" id="KW-0863">Zinc-finger</keyword>
<evidence type="ECO:0000256" key="8">
    <source>
        <dbReference type="ARBA" id="ARBA00022771"/>
    </source>
</evidence>
<keyword evidence="9" id="KW-0862">Zinc</keyword>
<dbReference type="CTD" id="9325"/>
<dbReference type="Pfam" id="PF06221">
    <property type="entry name" value="zf-C2HC5"/>
    <property type="match status" value="1"/>
</dbReference>
<dbReference type="SMART" id="SM01022">
    <property type="entry name" value="ASCH"/>
    <property type="match status" value="1"/>
</dbReference>
<dbReference type="GO" id="GO:0005634">
    <property type="term" value="C:nucleus"/>
    <property type="evidence" value="ECO:0007669"/>
    <property type="project" value="UniProtKB-SubCell"/>
</dbReference>
<keyword evidence="14" id="KW-0206">Cytoskeleton</keyword>
<feature type="compositionally biased region" description="Low complexity" evidence="20">
    <location>
        <begin position="124"/>
        <end position="141"/>
    </location>
</feature>
<protein>
    <recommendedName>
        <fullName evidence="18">Activating signal cointegrator 1</fullName>
    </recommendedName>
    <alternativeName>
        <fullName evidence="19">Thyroid receptor-interacting protein 4</fullName>
    </alternativeName>
</protein>
<evidence type="ECO:0000256" key="9">
    <source>
        <dbReference type="ARBA" id="ARBA00022833"/>
    </source>
</evidence>
<dbReference type="Pfam" id="PF23135">
    <property type="entry name" value="TRI4_N"/>
    <property type="match status" value="1"/>
</dbReference>
<dbReference type="Pfam" id="PF23134">
    <property type="entry name" value="TRIP4_3rd"/>
    <property type="match status" value="1"/>
</dbReference>
<evidence type="ECO:0000256" key="13">
    <source>
        <dbReference type="ARBA" id="ARBA00023163"/>
    </source>
</evidence>
<dbReference type="GO" id="GO:0005813">
    <property type="term" value="C:centrosome"/>
    <property type="evidence" value="ECO:0007669"/>
    <property type="project" value="UniProtKB-SubCell"/>
</dbReference>
<dbReference type="SUPFAM" id="SSF88697">
    <property type="entry name" value="PUA domain-like"/>
    <property type="match status" value="1"/>
</dbReference>
<keyword evidence="10" id="KW-0832">Ubl conjugation</keyword>
<keyword evidence="12" id="KW-0805">Transcription regulation</keyword>
<keyword evidence="22" id="KW-1185">Reference proteome</keyword>
<evidence type="ECO:0000256" key="1">
    <source>
        <dbReference type="ARBA" id="ARBA00004123"/>
    </source>
</evidence>
<feature type="region of interest" description="Disordered" evidence="20">
    <location>
        <begin position="85"/>
        <end position="141"/>
    </location>
</feature>
<keyword evidence="15" id="KW-0539">Nucleus</keyword>
<dbReference type="Gene3D" id="2.30.130.30">
    <property type="entry name" value="Hypothetical protein"/>
    <property type="match status" value="1"/>
</dbReference>
<evidence type="ECO:0000256" key="17">
    <source>
        <dbReference type="ARBA" id="ARBA00065803"/>
    </source>
</evidence>
<dbReference type="InterPro" id="IPR009349">
    <property type="entry name" value="TRIP4/RQT4_C2HC5_Znf"/>
</dbReference>
<dbReference type="GeneID" id="116940640"/>
<evidence type="ECO:0000256" key="7">
    <source>
        <dbReference type="ARBA" id="ARBA00022723"/>
    </source>
</evidence>
<evidence type="ECO:0000256" key="15">
    <source>
        <dbReference type="ARBA" id="ARBA00023242"/>
    </source>
</evidence>
<name>A0AAJ7WQW4_PETMA</name>
<dbReference type="GO" id="GO:0008270">
    <property type="term" value="F:zinc ion binding"/>
    <property type="evidence" value="ECO:0007669"/>
    <property type="project" value="UniProtKB-KW"/>
</dbReference>
<gene>
    <name evidence="23" type="primary">TRIP4</name>
</gene>
<evidence type="ECO:0000256" key="10">
    <source>
        <dbReference type="ARBA" id="ARBA00022843"/>
    </source>
</evidence>
<dbReference type="InterPro" id="IPR056993">
    <property type="entry name" value="TRIP4_3rd_dom"/>
</dbReference>
<evidence type="ECO:0000256" key="3">
    <source>
        <dbReference type="ARBA" id="ARBA00004514"/>
    </source>
</evidence>
<accession>A0AAJ7WQW4</accession>
<keyword evidence="5" id="KW-1017">Isopeptide bond</keyword>
<dbReference type="GO" id="GO:0072344">
    <property type="term" value="P:rescue of stalled ribosome"/>
    <property type="evidence" value="ECO:0007669"/>
    <property type="project" value="InterPro"/>
</dbReference>
<dbReference type="PANTHER" id="PTHR12963:SF4">
    <property type="entry name" value="ACTIVATING SIGNAL COINTEGRATOR 1"/>
    <property type="match status" value="1"/>
</dbReference>
<dbReference type="InterPro" id="IPR056994">
    <property type="entry name" value="TRI4_N"/>
</dbReference>
<evidence type="ECO:0000313" key="23">
    <source>
        <dbReference type="RefSeq" id="XP_032806645.1"/>
    </source>
</evidence>
<dbReference type="InterPro" id="IPR007374">
    <property type="entry name" value="ASCH_domain"/>
</dbReference>
<evidence type="ECO:0000256" key="18">
    <source>
        <dbReference type="ARBA" id="ARBA00070627"/>
    </source>
</evidence>
<comment type="subunit">
    <text evidence="17">Interacts with the thyroid hormone receptor/TR (via the ligand-binding domain); this interaction requires the presence of thyroid hormone. Interacts with the androgen receptor/AR; in an androgen, testosterone and dihydrotestosterone-dependent manner. Interacts with ESR1 (estrogen ligand-bound); competes with UFSP2. Interacts with UFSP2; competes with ligand-bound ESR1. Interacts with DDRGK1 and UFL1; the interaction with DDRGK1 is direct. Interacts with NCOA1. Interacts with EP300. Part of the ASC-1 complex, that contains TRIP4, ASCC1, ASCC2 and ASCC3. Identified in the RQT (ribosome quality control trigger) complex, that contains ASCC2, ASCC3 and TRIP4. Interacts with NEK6. Interacts with CSRP1. Interacts with ZCCHC4.</text>
</comment>
<dbReference type="InterPro" id="IPR039128">
    <property type="entry name" value="TRIP4-like"/>
</dbReference>
<evidence type="ECO:0000256" key="14">
    <source>
        <dbReference type="ARBA" id="ARBA00023212"/>
    </source>
</evidence>
<comment type="subcellular location">
    <subcellularLocation>
        <location evidence="2">Cytoplasm</location>
        <location evidence="2">Cytoskeleton</location>
        <location evidence="2">Microtubule organizing center</location>
        <location evidence="2">Centrosome</location>
    </subcellularLocation>
    <subcellularLocation>
        <location evidence="3">Cytoplasm</location>
        <location evidence="3">Cytosol</location>
    </subcellularLocation>
    <subcellularLocation>
        <location evidence="1">Nucleus</location>
    </subcellularLocation>
</comment>
<dbReference type="FunFam" id="2.30.130.30:FF:000004">
    <property type="entry name" value="Activating signal cointegrator 1"/>
    <property type="match status" value="1"/>
</dbReference>
<evidence type="ECO:0000256" key="16">
    <source>
        <dbReference type="ARBA" id="ARBA00055901"/>
    </source>
</evidence>
<keyword evidence="11" id="KW-0007">Acetylation</keyword>
<dbReference type="Pfam" id="PF04266">
    <property type="entry name" value="ASCH"/>
    <property type="match status" value="1"/>
</dbReference>
<dbReference type="GO" id="GO:0180022">
    <property type="term" value="C:RQC-trigger complex"/>
    <property type="evidence" value="ECO:0007669"/>
    <property type="project" value="InterPro"/>
</dbReference>
<evidence type="ECO:0000256" key="5">
    <source>
        <dbReference type="ARBA" id="ARBA00022499"/>
    </source>
</evidence>
<dbReference type="RefSeq" id="XP_032806645.1">
    <property type="nucleotide sequence ID" value="XM_032950754.1"/>
</dbReference>
<organism evidence="22 23">
    <name type="scientific">Petromyzon marinus</name>
    <name type="common">Sea lamprey</name>
    <dbReference type="NCBI Taxonomy" id="7757"/>
    <lineage>
        <taxon>Eukaryota</taxon>
        <taxon>Metazoa</taxon>
        <taxon>Chordata</taxon>
        <taxon>Craniata</taxon>
        <taxon>Vertebrata</taxon>
        <taxon>Cyclostomata</taxon>
        <taxon>Hyperoartia</taxon>
        <taxon>Petromyzontiformes</taxon>
        <taxon>Petromyzontidae</taxon>
        <taxon>Petromyzon</taxon>
    </lineage>
</organism>
<evidence type="ECO:0000256" key="11">
    <source>
        <dbReference type="ARBA" id="ARBA00022990"/>
    </source>
</evidence>
<evidence type="ECO:0000256" key="4">
    <source>
        <dbReference type="ARBA" id="ARBA00022490"/>
    </source>
</evidence>
<comment type="function">
    <text evidence="16">Transcription coactivator which associates with nuclear receptors, transcriptional coactivators including EP300, CREBBP and NCOA1, and basal transcription factors like TBP and TFIIA to facilitate nuclear receptors-mediated transcription. May thereby play an important role in establishing distinct coactivator complexes under different cellular conditions. Plays a role in thyroid hormone receptor and estrogen receptor transactivation. Also involved in androgen receptor transactivation. Plays a pivotal role in the transactivation of NF-kappa-B, SRF and AP1. Acts as a mediator of transrepression between nuclear receptor and either AP1 or NF-kappa-B. May play a role in the development of neuromuscular junction. May play a role in late myogenic differentiation. Also functions as part of the RQC trigger (RQT) complex that activates the ribosome quality control (RQC) pathway, a pathway that degrades nascent peptide chains during problematic translation.</text>
</comment>
<feature type="domain" description="ASCH" evidence="21">
    <location>
        <begin position="438"/>
        <end position="549"/>
    </location>
</feature>
<keyword evidence="4" id="KW-0963">Cytoplasm</keyword>
<evidence type="ECO:0000259" key="21">
    <source>
        <dbReference type="SMART" id="SM01022"/>
    </source>
</evidence>
<evidence type="ECO:0000256" key="19">
    <source>
        <dbReference type="ARBA" id="ARBA00075052"/>
    </source>
</evidence>
<sequence>MDAALTQFCQEQLLNEFGIETGTEDLRYILSIEKDEELEEYLQDLLCGDAEKKRRFIRAVLARRRPSRPDPSGVATVATVYQVQEQPPGREQQKKGKKKGRNKVELHSLVPEEVTPESQVKTPADLAKLQQQQQEEAAATAGKKKSAKFVSLYTKAGEDRLTVRLPGRHPCDCLAQKHGLVNNCLSCGRIVCEQEASGPCLFCGNLVCTKEEQEVLSRKSNKSDKLLKKLMTDHGRELLPGEEARCREGLEQAQQHRDKLLEYDKNSVRRTQVIDDESDYFATDSNQWLSAEEREKLRRREEELREARHASRTQLKVTFDFAGRRITEDDSPVNVYDREDAVVQEVSHGRAGRPKGQVGAPRDDPPLGELVNPNICQPAPVWVQEDERGGRDGGKARRKDPVAAGGGRAPGTQADPERSRIRIQDRELMEMSDSGMCLSMHQPWASLLVKGIKKSEGRTWYTSHRGRLWIAAGSKQPTSQEVAEVEETHRTLKHGERVEFPADYPTACLLGCVDVIDCLPQEQYREQFPEGESGSPFVFVCERPQELLVKVPIKGRHKIWKLETHVHQGAQKGLMRQMQRDY</sequence>
<feature type="compositionally biased region" description="Basic and acidic residues" evidence="20">
    <location>
        <begin position="385"/>
        <end position="401"/>
    </location>
</feature>
<keyword evidence="7" id="KW-0479">Metal-binding</keyword>
<evidence type="ECO:0000256" key="2">
    <source>
        <dbReference type="ARBA" id="ARBA00004300"/>
    </source>
</evidence>
<dbReference type="InterPro" id="IPR015947">
    <property type="entry name" value="PUA-like_sf"/>
</dbReference>
<evidence type="ECO:0000256" key="6">
    <source>
        <dbReference type="ARBA" id="ARBA00022553"/>
    </source>
</evidence>
<dbReference type="CDD" id="cd06554">
    <property type="entry name" value="ASCH_ASC-1_like"/>
    <property type="match status" value="1"/>
</dbReference>
<keyword evidence="6" id="KW-0597">Phosphoprotein</keyword>
<feature type="region of interest" description="Disordered" evidence="20">
    <location>
        <begin position="345"/>
        <end position="421"/>
    </location>
</feature>